<dbReference type="RefSeq" id="WP_198718105.1">
    <property type="nucleotide sequence ID" value="NZ_JAEILD010000183.1"/>
</dbReference>
<evidence type="ECO:0000256" key="8">
    <source>
        <dbReference type="SAM" id="Phobius"/>
    </source>
</evidence>
<dbReference type="Proteomes" id="UP000614123">
    <property type="component" value="Unassembled WGS sequence"/>
</dbReference>
<evidence type="ECO:0000313" key="10">
    <source>
        <dbReference type="EMBL" id="MBI6652988.1"/>
    </source>
</evidence>
<dbReference type="EMBL" id="JAEILD010000183">
    <property type="protein sequence ID" value="MBI6652988.1"/>
    <property type="molecule type" value="Genomic_DNA"/>
</dbReference>
<feature type="transmembrane region" description="Helical" evidence="8">
    <location>
        <begin position="261"/>
        <end position="286"/>
    </location>
</feature>
<organism evidence="10 11">
    <name type="scientific">Pseudomonas veronii</name>
    <dbReference type="NCBI Taxonomy" id="76761"/>
    <lineage>
        <taxon>Bacteria</taxon>
        <taxon>Pseudomonadati</taxon>
        <taxon>Pseudomonadota</taxon>
        <taxon>Gammaproteobacteria</taxon>
        <taxon>Pseudomonadales</taxon>
        <taxon>Pseudomonadaceae</taxon>
        <taxon>Pseudomonas</taxon>
    </lineage>
</organism>
<keyword evidence="4" id="KW-0808">Transferase</keyword>
<dbReference type="PANTHER" id="PTHR48090:SF1">
    <property type="entry name" value="PROPHAGE BACTOPRENOL GLUCOSYL TRANSFERASE HOMOLOG"/>
    <property type="match status" value="1"/>
</dbReference>
<keyword evidence="2" id="KW-0997">Cell inner membrane</keyword>
<feature type="domain" description="Glycosyltransferase 2-like" evidence="9">
    <location>
        <begin position="4"/>
        <end position="165"/>
    </location>
</feature>
<evidence type="ECO:0000256" key="1">
    <source>
        <dbReference type="ARBA" id="ARBA00004141"/>
    </source>
</evidence>
<protein>
    <submittedName>
        <fullName evidence="10">Glycosyltransferase family 2 protein</fullName>
    </submittedName>
</protein>
<dbReference type="Gene3D" id="3.90.550.10">
    <property type="entry name" value="Spore Coat Polysaccharide Biosynthesis Protein SpsA, Chain A"/>
    <property type="match status" value="1"/>
</dbReference>
<evidence type="ECO:0000256" key="7">
    <source>
        <dbReference type="ARBA" id="ARBA00023136"/>
    </source>
</evidence>
<keyword evidence="11" id="KW-1185">Reference proteome</keyword>
<evidence type="ECO:0000256" key="2">
    <source>
        <dbReference type="ARBA" id="ARBA00022519"/>
    </source>
</evidence>
<evidence type="ECO:0000256" key="4">
    <source>
        <dbReference type="ARBA" id="ARBA00022679"/>
    </source>
</evidence>
<comment type="subcellular location">
    <subcellularLocation>
        <location evidence="1">Membrane</location>
        <topology evidence="1">Multi-pass membrane protein</topology>
    </subcellularLocation>
</comment>
<evidence type="ECO:0000259" key="9">
    <source>
        <dbReference type="Pfam" id="PF00535"/>
    </source>
</evidence>
<dbReference type="InterPro" id="IPR001173">
    <property type="entry name" value="Glyco_trans_2-like"/>
</dbReference>
<dbReference type="Pfam" id="PF00535">
    <property type="entry name" value="Glycos_transf_2"/>
    <property type="match status" value="1"/>
</dbReference>
<keyword evidence="2" id="KW-1003">Cell membrane</keyword>
<evidence type="ECO:0000256" key="5">
    <source>
        <dbReference type="ARBA" id="ARBA00022692"/>
    </source>
</evidence>
<keyword evidence="7 8" id="KW-0472">Membrane</keyword>
<dbReference type="SUPFAM" id="SSF53448">
    <property type="entry name" value="Nucleotide-diphospho-sugar transferases"/>
    <property type="match status" value="1"/>
</dbReference>
<keyword evidence="5 8" id="KW-0812">Transmembrane</keyword>
<dbReference type="InterPro" id="IPR050256">
    <property type="entry name" value="Glycosyltransferase_2"/>
</dbReference>
<dbReference type="CDD" id="cd04187">
    <property type="entry name" value="DPM1_like_bac"/>
    <property type="match status" value="1"/>
</dbReference>
<evidence type="ECO:0000256" key="3">
    <source>
        <dbReference type="ARBA" id="ARBA00022676"/>
    </source>
</evidence>
<proteinExistence type="predicted"/>
<evidence type="ECO:0000313" key="11">
    <source>
        <dbReference type="Proteomes" id="UP000614123"/>
    </source>
</evidence>
<dbReference type="InterPro" id="IPR029044">
    <property type="entry name" value="Nucleotide-diphossugar_trans"/>
</dbReference>
<gene>
    <name evidence="10" type="ORF">YA0849_28875</name>
</gene>
<evidence type="ECO:0000256" key="6">
    <source>
        <dbReference type="ARBA" id="ARBA00022989"/>
    </source>
</evidence>
<keyword evidence="6 8" id="KW-1133">Transmembrane helix</keyword>
<keyword evidence="3" id="KW-0328">Glycosyltransferase</keyword>
<reference evidence="10 11" key="1">
    <citation type="submission" date="2020-12" db="EMBL/GenBank/DDBJ databases">
        <title>Comparative genomic insights into the epidemiology and virulence of plant pathogenic Pseudomonads from Turkey.</title>
        <authorList>
            <person name="Dillon M."/>
            <person name="Ruiz-Bedoya T."/>
            <person name="Bendalovic-Torma C."/>
            <person name="Guttman K.M."/>
            <person name="Kwak H."/>
            <person name="Middleton M.A."/>
            <person name="Wang P.W."/>
            <person name="Horuz S."/>
            <person name="Aysan Y."/>
            <person name="Guttman D.S."/>
        </authorList>
    </citation>
    <scope>NUCLEOTIDE SEQUENCE [LARGE SCALE GENOMIC DNA]</scope>
    <source>
        <strain evidence="10 11">S4_EA_3a</strain>
    </source>
</reference>
<comment type="caution">
    <text evidence="10">The sequence shown here is derived from an EMBL/GenBank/DDBJ whole genome shotgun (WGS) entry which is preliminary data.</text>
</comment>
<name>A0ABS0VN71_PSEVE</name>
<feature type="transmembrane region" description="Helical" evidence="8">
    <location>
        <begin position="228"/>
        <end position="249"/>
    </location>
</feature>
<accession>A0ABS0VN71</accession>
<dbReference type="PANTHER" id="PTHR48090">
    <property type="entry name" value="UNDECAPRENYL-PHOSPHATE 4-DEOXY-4-FORMAMIDO-L-ARABINOSE TRANSFERASE-RELATED"/>
    <property type="match status" value="1"/>
</dbReference>
<sequence length="324" mass="36183">MRVSLVVPVYNEEQALGVFYRSVRQEASLHEQTLEIVFINDGSSDRTAEHARAIALADSGVVLINFSRNFGKEAALFAGLEYATGDAVIPMDVDLQDPVEVIPHLLAEWQKGADVVLAKRRDRSSDGYFKRRSASLFYHLLNRISYTHIEENVGDFRLMDRKVVDVIKALPEQQLFMKGVLSWAGFNVAIVEYDRAPRVVGQSKFNAWKLWNLALDGVTSFSTLPLRLWSYIGGGISLLALVYAGYLVVDKVLFGNAVPGYPSLMTAILFLGGVQLIGIGILGEYVGRIYMEAKHRPRYVVKDVLNSSGKCQFQRPDNESEMSK</sequence>